<evidence type="ECO:0000313" key="3">
    <source>
        <dbReference type="Proteomes" id="UP000191135"/>
    </source>
</evidence>
<dbReference type="OrthoDB" id="8480914at2"/>
<dbReference type="eggNOG" id="ENOG50316U7">
    <property type="taxonomic scope" value="Bacteria"/>
</dbReference>
<evidence type="ECO:0000256" key="1">
    <source>
        <dbReference type="SAM" id="MobiDB-lite"/>
    </source>
</evidence>
<dbReference type="KEGG" id="mmed:Mame_01160"/>
<feature type="region of interest" description="Disordered" evidence="1">
    <location>
        <begin position="45"/>
        <end position="73"/>
    </location>
</feature>
<accession>A0A1U9YYS0</accession>
<dbReference type="InterPro" id="IPR010064">
    <property type="entry name" value="HK97-gp10_tail"/>
</dbReference>
<dbReference type="Proteomes" id="UP000191135">
    <property type="component" value="Chromosome"/>
</dbReference>
<dbReference type="AlphaFoldDB" id="A0A1U9YYS0"/>
<name>A0A1U9YYS0_9HYPH</name>
<dbReference type="STRING" id="1122214.Mame_01160"/>
<sequence>MANDGGISRLKRRLNAIPKDVREALGPDMLKSGNELAETMKRLAPEDTGDLKDSIAVTGPGQQTPRYSQPGGEITVPENAVAITVGNEDVRYPHLVEYGTKAAHAQPFFWPAYRLLKKRITGRAKRAASKAVKKHWGK</sequence>
<gene>
    <name evidence="2" type="ORF">Mame_01160</name>
</gene>
<evidence type="ECO:0000313" key="2">
    <source>
        <dbReference type="EMBL" id="AQZ50530.1"/>
    </source>
</evidence>
<protein>
    <submittedName>
        <fullName evidence="2">Phage protein, HK97 gp10 family</fullName>
    </submittedName>
</protein>
<reference evidence="2 3" key="1">
    <citation type="submission" date="2017-03" db="EMBL/GenBank/DDBJ databases">
        <title>Foreign affairs: Plasmid Transfer between Roseobacters and Rhizobia.</title>
        <authorList>
            <person name="Bartling P."/>
            <person name="Bunk B."/>
            <person name="Overmann J."/>
            <person name="Brinkmann H."/>
            <person name="Petersen J."/>
        </authorList>
    </citation>
    <scope>NUCLEOTIDE SEQUENCE [LARGE SCALE GENOMIC DNA]</scope>
    <source>
        <strain evidence="2 3">MACL11</strain>
    </source>
</reference>
<dbReference type="Pfam" id="PF04883">
    <property type="entry name" value="HK97-gp10_like"/>
    <property type="match status" value="1"/>
</dbReference>
<organism evidence="2 3">
    <name type="scientific">Martelella mediterranea DSM 17316</name>
    <dbReference type="NCBI Taxonomy" id="1122214"/>
    <lineage>
        <taxon>Bacteria</taxon>
        <taxon>Pseudomonadati</taxon>
        <taxon>Pseudomonadota</taxon>
        <taxon>Alphaproteobacteria</taxon>
        <taxon>Hyphomicrobiales</taxon>
        <taxon>Aurantimonadaceae</taxon>
        <taxon>Martelella</taxon>
    </lineage>
</organism>
<keyword evidence="3" id="KW-1185">Reference proteome</keyword>
<dbReference type="EMBL" id="CP020330">
    <property type="protein sequence ID" value="AQZ50530.1"/>
    <property type="molecule type" value="Genomic_DNA"/>
</dbReference>
<dbReference type="NCBIfam" id="TIGR01725">
    <property type="entry name" value="phge_HK97_gp10"/>
    <property type="match status" value="1"/>
</dbReference>
<dbReference type="RefSeq" id="WP_018066070.1">
    <property type="nucleotide sequence ID" value="NZ_AQWH01000019.1"/>
</dbReference>
<proteinExistence type="predicted"/>